<dbReference type="Pfam" id="PF13206">
    <property type="entry name" value="VSG_B"/>
    <property type="match status" value="1"/>
</dbReference>
<keyword evidence="5 10" id="KW-0732">Signal</keyword>
<keyword evidence="4" id="KW-0336">GPI-anchor</keyword>
<evidence type="ECO:0000256" key="8">
    <source>
        <dbReference type="ARBA" id="ARBA00023288"/>
    </source>
</evidence>
<protein>
    <submittedName>
        <fullName evidence="12">Variant surface glycoprotein</fullName>
    </submittedName>
</protein>
<keyword evidence="8" id="KW-0449">Lipoprotein</keyword>
<evidence type="ECO:0000313" key="12">
    <source>
        <dbReference type="EMBL" id="CCD12502.1"/>
    </source>
</evidence>
<dbReference type="VEuPathDB" id="TriTrypDB:TcIL3000_0_33780"/>
<keyword evidence="6" id="KW-0472">Membrane</keyword>
<evidence type="ECO:0000256" key="3">
    <source>
        <dbReference type="ARBA" id="ARBA00022475"/>
    </source>
</evidence>
<comment type="caution">
    <text evidence="12">The sequence shown here is derived from an EMBL/GenBank/DDBJ whole genome shotgun (WGS) entry which is preliminary data.</text>
</comment>
<dbReference type="GO" id="GO:0005886">
    <property type="term" value="C:plasma membrane"/>
    <property type="evidence" value="ECO:0007669"/>
    <property type="project" value="UniProtKB-SubCell"/>
</dbReference>
<proteinExistence type="predicted"/>
<accession>F9W5Q0</accession>
<comment type="function">
    <text evidence="1">VSG forms a coat on the surface of the parasite. The trypanosome evades the immune response of the host by expressing a series of antigenically distinct VSGs from an estimated 1000 VSG genes.</text>
</comment>
<evidence type="ECO:0000256" key="5">
    <source>
        <dbReference type="ARBA" id="ARBA00022729"/>
    </source>
</evidence>
<feature type="compositionally biased region" description="Basic and acidic residues" evidence="9">
    <location>
        <begin position="318"/>
        <end position="336"/>
    </location>
</feature>
<dbReference type="InterPro" id="IPR025932">
    <property type="entry name" value="Trypano_VSG_B_N_dom"/>
</dbReference>
<evidence type="ECO:0000256" key="1">
    <source>
        <dbReference type="ARBA" id="ARBA00002523"/>
    </source>
</evidence>
<dbReference type="GO" id="GO:0098552">
    <property type="term" value="C:side of membrane"/>
    <property type="evidence" value="ECO:0007669"/>
    <property type="project" value="UniProtKB-KW"/>
</dbReference>
<feature type="domain" description="Trypanosome variant surface glycoprotein B-type N-terminal" evidence="11">
    <location>
        <begin position="56"/>
        <end position="232"/>
    </location>
</feature>
<dbReference type="Proteomes" id="UP000000702">
    <property type="component" value="Unassembled WGS sequence"/>
</dbReference>
<feature type="chain" id="PRO_5003394703" evidence="10">
    <location>
        <begin position="24"/>
        <end position="364"/>
    </location>
</feature>
<evidence type="ECO:0000256" key="4">
    <source>
        <dbReference type="ARBA" id="ARBA00022622"/>
    </source>
</evidence>
<evidence type="ECO:0000256" key="6">
    <source>
        <dbReference type="ARBA" id="ARBA00023136"/>
    </source>
</evidence>
<evidence type="ECO:0000256" key="2">
    <source>
        <dbReference type="ARBA" id="ARBA00004609"/>
    </source>
</evidence>
<feature type="compositionally biased region" description="Basic and acidic residues" evidence="9">
    <location>
        <begin position="295"/>
        <end position="309"/>
    </location>
</feature>
<evidence type="ECO:0000256" key="7">
    <source>
        <dbReference type="ARBA" id="ARBA00023180"/>
    </source>
</evidence>
<evidence type="ECO:0000259" key="11">
    <source>
        <dbReference type="Pfam" id="PF13206"/>
    </source>
</evidence>
<reference evidence="13" key="1">
    <citation type="submission" date="2011-07" db="EMBL/GenBank/DDBJ databases">
        <title>Divergent evolution of antigenic variation in African trypanosomes.</title>
        <authorList>
            <person name="Jackson A.P."/>
            <person name="Berry A."/>
            <person name="Allison H.C."/>
            <person name="Burton P."/>
            <person name="Anderson J."/>
            <person name="Aslett M."/>
            <person name="Brown R."/>
            <person name="Corton N."/>
            <person name="Harris D."/>
            <person name="Hauser H."/>
            <person name="Gamble J."/>
            <person name="Gilderthorp R."/>
            <person name="McQuillan J."/>
            <person name="Quail M.A."/>
            <person name="Sanders M."/>
            <person name="Van Tonder A."/>
            <person name="Ginger M.L."/>
            <person name="Donelson J.E."/>
            <person name="Field M.C."/>
            <person name="Barry J.D."/>
            <person name="Berriman M."/>
            <person name="Hertz-Fowler C."/>
        </authorList>
    </citation>
    <scope>NUCLEOTIDE SEQUENCE [LARGE SCALE GENOMIC DNA]</scope>
    <source>
        <strain evidence="13">IL3000</strain>
    </source>
</reference>
<comment type="subcellular location">
    <subcellularLocation>
        <location evidence="2">Cell membrane</location>
        <topology evidence="2">Lipid-anchor</topology>
        <topology evidence="2">GPI-anchor</topology>
    </subcellularLocation>
</comment>
<name>F9W5Q0_TRYCI</name>
<gene>
    <name evidence="12" type="ORF">TCIL3000_0_33780</name>
</gene>
<keyword evidence="3" id="KW-1003">Cell membrane</keyword>
<evidence type="ECO:0000256" key="9">
    <source>
        <dbReference type="SAM" id="MobiDB-lite"/>
    </source>
</evidence>
<evidence type="ECO:0000313" key="13">
    <source>
        <dbReference type="Proteomes" id="UP000000702"/>
    </source>
</evidence>
<evidence type="ECO:0000256" key="10">
    <source>
        <dbReference type="SAM" id="SignalP"/>
    </source>
</evidence>
<organism evidence="12 13">
    <name type="scientific">Trypanosoma congolense (strain IL3000)</name>
    <dbReference type="NCBI Taxonomy" id="1068625"/>
    <lineage>
        <taxon>Eukaryota</taxon>
        <taxon>Discoba</taxon>
        <taxon>Euglenozoa</taxon>
        <taxon>Kinetoplastea</taxon>
        <taxon>Metakinetoplastina</taxon>
        <taxon>Trypanosomatida</taxon>
        <taxon>Trypanosomatidae</taxon>
        <taxon>Trypanosoma</taxon>
        <taxon>Nannomonas</taxon>
    </lineage>
</organism>
<feature type="signal peptide" evidence="10">
    <location>
        <begin position="1"/>
        <end position="23"/>
    </location>
</feature>
<feature type="compositionally biased region" description="Pro residues" evidence="9">
    <location>
        <begin position="276"/>
        <end position="287"/>
    </location>
</feature>
<dbReference type="AlphaFoldDB" id="F9W5Q0"/>
<keyword evidence="13" id="KW-1185">Reference proteome</keyword>
<feature type="region of interest" description="Disordered" evidence="9">
    <location>
        <begin position="258"/>
        <end position="349"/>
    </location>
</feature>
<keyword evidence="7" id="KW-0325">Glycoprotein</keyword>
<reference evidence="12 13" key="2">
    <citation type="journal article" date="2012" name="Proc. Natl. Acad. Sci. U.S.A.">
        <title>Antigenic diversity is generated by distinct evolutionary mechanisms in African trypanosome species.</title>
        <authorList>
            <person name="Jackson A.P."/>
            <person name="Berry A."/>
            <person name="Aslett M."/>
            <person name="Allison H.C."/>
            <person name="Burton P."/>
            <person name="Vavrova-Anderson J."/>
            <person name="Brown R."/>
            <person name="Browne H."/>
            <person name="Corton N."/>
            <person name="Hauser H."/>
            <person name="Gamble J."/>
            <person name="Gilderthorp R."/>
            <person name="Marcello L."/>
            <person name="McQuillan J."/>
            <person name="Otto T.D."/>
            <person name="Quail M.A."/>
            <person name="Sanders M.J."/>
            <person name="van Tonder A."/>
            <person name="Ginger M.L."/>
            <person name="Field M.C."/>
            <person name="Barry J.D."/>
            <person name="Hertz-Fowler C."/>
            <person name="Berriman M."/>
        </authorList>
    </citation>
    <scope>NUCLEOTIDE SEQUENCE [LARGE SCALE GENOMIC DNA]</scope>
    <source>
        <strain evidence="12 13">IL3000</strain>
    </source>
</reference>
<sequence length="364" mass="40033">MKITVKFSVFVVMIVIMALRVQPHVDVETKSDDFDLLCNVTKVMLGLLDTVIDLGAHHDDIHEKESDISNKIDEIFFGSRCAAGTQGILILPEQFTKNLPSRKEVCGSTQTSTSEGMPTASESLATVFLCLCTPTSLDVKNLCELEVDAEGTWLDGGKQNIREVFEDVWDQGSEKGLMKRCVNSPTDVGLEEAKGSLTENIERLAIALKQKEILGERKPSCDGSTPCANITAYPIWFENLKKFEEYTKGIKVNRPLVHKESKPQISEITTTSPTPHATPPPTPPAPLHAPVSTQAHDEPQKQEARKSTADDPEQTTEPEPKKTHDTPAKLAEKTEELLPAPEPNETSTSIINTTTWPLLVALLI</sequence>
<dbReference type="EMBL" id="CAEQ01000748">
    <property type="protein sequence ID" value="CCD12502.1"/>
    <property type="molecule type" value="Genomic_DNA"/>
</dbReference>